<feature type="coiled-coil region" evidence="1">
    <location>
        <begin position="59"/>
        <end position="118"/>
    </location>
</feature>
<dbReference type="Proteomes" id="UP000436822">
    <property type="component" value="Unassembled WGS sequence"/>
</dbReference>
<dbReference type="AlphaFoldDB" id="A0A6N6JF32"/>
<organism evidence="2 3">
    <name type="scientific">Litoreibacter roseus</name>
    <dbReference type="NCBI Taxonomy" id="2601869"/>
    <lineage>
        <taxon>Bacteria</taxon>
        <taxon>Pseudomonadati</taxon>
        <taxon>Pseudomonadota</taxon>
        <taxon>Alphaproteobacteria</taxon>
        <taxon>Rhodobacterales</taxon>
        <taxon>Roseobacteraceae</taxon>
        <taxon>Litoreibacter</taxon>
    </lineage>
</organism>
<comment type="caution">
    <text evidence="2">The sequence shown here is derived from an EMBL/GenBank/DDBJ whole genome shotgun (WGS) entry which is preliminary data.</text>
</comment>
<keyword evidence="1" id="KW-0175">Coiled coil</keyword>
<dbReference type="SUPFAM" id="SSF158791">
    <property type="entry name" value="MgtE N-terminal domain-like"/>
    <property type="match status" value="1"/>
</dbReference>
<dbReference type="EMBL" id="BLJE01000002">
    <property type="protein sequence ID" value="GFE64400.1"/>
    <property type="molecule type" value="Genomic_DNA"/>
</dbReference>
<keyword evidence="3" id="KW-1185">Reference proteome</keyword>
<accession>A0A6N6JF32</accession>
<evidence type="ECO:0000256" key="1">
    <source>
        <dbReference type="SAM" id="Coils"/>
    </source>
</evidence>
<proteinExistence type="predicted"/>
<reference evidence="2 3" key="1">
    <citation type="submission" date="2019-12" db="EMBL/GenBank/DDBJ databases">
        <title>Litoreibacter badius sp. nov., a novel bacteriochlorophyll a-containing bacterium in the genus Litoreibacter.</title>
        <authorList>
            <person name="Kanamuro M."/>
            <person name="Takabe Y."/>
            <person name="Mori K."/>
            <person name="Takaichi S."/>
            <person name="Hanada S."/>
        </authorList>
    </citation>
    <scope>NUCLEOTIDE SEQUENCE [LARGE SCALE GENOMIC DNA]</scope>
    <source>
        <strain evidence="2 3">K6</strain>
    </source>
</reference>
<name>A0A6N6JF32_9RHOB</name>
<evidence type="ECO:0000313" key="3">
    <source>
        <dbReference type="Proteomes" id="UP000436822"/>
    </source>
</evidence>
<dbReference type="RefSeq" id="WP_159805555.1">
    <property type="nucleotide sequence ID" value="NZ_BLJE01000002.1"/>
</dbReference>
<sequence length="191" mass="20305">MAMTTHAAPRTVLLTIIGLLLASGFIRLGTIGAAIARDQPQPVASADTGSSTCNDDGHLAEMFDLVENRTKQLDEIEKQLQEKEQKLAAAKQLIDQNLARLEQAEQKLSATVAQVEGASSGDIDQLTRVYETMKPKTAAPLFEQMTPDFAAGFLGQMRPDAAAGIMAGLSSEHAYAISVVLAGRNANAPKN</sequence>
<evidence type="ECO:0000313" key="2">
    <source>
        <dbReference type="EMBL" id="GFE64400.1"/>
    </source>
</evidence>
<gene>
    <name evidence="2" type="ORF">KIN_14740</name>
</gene>
<dbReference type="OrthoDB" id="9791432at2"/>
<evidence type="ECO:0008006" key="4">
    <source>
        <dbReference type="Google" id="ProtNLM"/>
    </source>
</evidence>
<protein>
    <recommendedName>
        <fullName evidence="4">Flagellar motility protein MotE (MotC chaperone)</fullName>
    </recommendedName>
</protein>